<dbReference type="Proteomes" id="UP000288859">
    <property type="component" value="Unassembled WGS sequence"/>
</dbReference>
<dbReference type="InterPro" id="IPR036259">
    <property type="entry name" value="MFS_trans_sf"/>
</dbReference>
<dbReference type="InterPro" id="IPR005828">
    <property type="entry name" value="MFS_sugar_transport-like"/>
</dbReference>
<dbReference type="PANTHER" id="PTHR48022:SF2">
    <property type="entry name" value="PLASTIDIC GLUCOSE TRANSPORTER 4"/>
    <property type="match status" value="1"/>
</dbReference>
<comment type="caution">
    <text evidence="9">The sequence shown here is derived from an EMBL/GenBank/DDBJ whole genome shotgun (WGS) entry which is preliminary data.</text>
</comment>
<evidence type="ECO:0000256" key="2">
    <source>
        <dbReference type="ARBA" id="ARBA00010992"/>
    </source>
</evidence>
<feature type="transmembrane region" description="Helical" evidence="7">
    <location>
        <begin position="255"/>
        <end position="276"/>
    </location>
</feature>
<dbReference type="InterPro" id="IPR003663">
    <property type="entry name" value="Sugar/inositol_transpt"/>
</dbReference>
<dbReference type="EMBL" id="NAJM01000015">
    <property type="protein sequence ID" value="RVX71877.1"/>
    <property type="molecule type" value="Genomic_DNA"/>
</dbReference>
<feature type="transmembrane region" description="Helical" evidence="7">
    <location>
        <begin position="320"/>
        <end position="341"/>
    </location>
</feature>
<feature type="transmembrane region" description="Helical" evidence="7">
    <location>
        <begin position="165"/>
        <end position="186"/>
    </location>
</feature>
<dbReference type="PANTHER" id="PTHR48022">
    <property type="entry name" value="PLASTIDIC GLUCOSE TRANSPORTER 4"/>
    <property type="match status" value="1"/>
</dbReference>
<feature type="domain" description="Major facilitator superfamily (MFS) profile" evidence="8">
    <location>
        <begin position="8"/>
        <end position="445"/>
    </location>
</feature>
<dbReference type="InterPro" id="IPR020846">
    <property type="entry name" value="MFS_dom"/>
</dbReference>
<keyword evidence="4 7" id="KW-0812">Transmembrane</keyword>
<feature type="transmembrane region" description="Helical" evidence="7">
    <location>
        <begin position="288"/>
        <end position="313"/>
    </location>
</feature>
<feature type="transmembrane region" description="Helical" evidence="7">
    <location>
        <begin position="361"/>
        <end position="380"/>
    </location>
</feature>
<evidence type="ECO:0000256" key="6">
    <source>
        <dbReference type="ARBA" id="ARBA00023136"/>
    </source>
</evidence>
<feature type="transmembrane region" description="Helical" evidence="7">
    <location>
        <begin position="79"/>
        <end position="99"/>
    </location>
</feature>
<reference evidence="9 10" key="1">
    <citation type="submission" date="2017-03" db="EMBL/GenBank/DDBJ databases">
        <title>Genomes of endolithic fungi from Antarctica.</title>
        <authorList>
            <person name="Coleine C."/>
            <person name="Masonjones S."/>
            <person name="Stajich J.E."/>
        </authorList>
    </citation>
    <scope>NUCLEOTIDE SEQUENCE [LARGE SCALE GENOMIC DNA]</scope>
    <source>
        <strain evidence="9 10">CCFEE 6314</strain>
    </source>
</reference>
<dbReference type="InterPro" id="IPR050360">
    <property type="entry name" value="MFS_Sugar_Transporters"/>
</dbReference>
<dbReference type="PROSITE" id="PS50850">
    <property type="entry name" value="MFS"/>
    <property type="match status" value="1"/>
</dbReference>
<gene>
    <name evidence="9" type="ORF">B0A52_04276</name>
</gene>
<feature type="transmembrane region" description="Helical" evidence="7">
    <location>
        <begin position="423"/>
        <end position="441"/>
    </location>
</feature>
<protein>
    <recommendedName>
        <fullName evidence="8">Major facilitator superfamily (MFS) profile domain-containing protein</fullName>
    </recommendedName>
</protein>
<feature type="transmembrane region" description="Helical" evidence="7">
    <location>
        <begin position="12"/>
        <end position="33"/>
    </location>
</feature>
<dbReference type="PRINTS" id="PR00171">
    <property type="entry name" value="SUGRTRNSPORT"/>
</dbReference>
<evidence type="ECO:0000256" key="7">
    <source>
        <dbReference type="SAM" id="Phobius"/>
    </source>
</evidence>
<organism evidence="9 10">
    <name type="scientific">Exophiala mesophila</name>
    <name type="common">Black yeast-like fungus</name>
    <dbReference type="NCBI Taxonomy" id="212818"/>
    <lineage>
        <taxon>Eukaryota</taxon>
        <taxon>Fungi</taxon>
        <taxon>Dikarya</taxon>
        <taxon>Ascomycota</taxon>
        <taxon>Pezizomycotina</taxon>
        <taxon>Eurotiomycetes</taxon>
        <taxon>Chaetothyriomycetidae</taxon>
        <taxon>Chaetothyriales</taxon>
        <taxon>Herpotrichiellaceae</taxon>
        <taxon>Exophiala</taxon>
    </lineage>
</organism>
<evidence type="ECO:0000256" key="1">
    <source>
        <dbReference type="ARBA" id="ARBA00004141"/>
    </source>
</evidence>
<dbReference type="PROSITE" id="PS00217">
    <property type="entry name" value="SUGAR_TRANSPORT_2"/>
    <property type="match status" value="1"/>
</dbReference>
<sequence>MKKFQLLSLMYIAFGGAFYGYDFGIISCVLGYSEFITYYNLDANTIGAFNSAYYAACAVGTAMNTYLPNKYGRLWTIRIGCLISFVGIILQTAAVNYAMLLIGRIIGGIATGIIFGICPVYASEISPPQTRGRVGALFALNISLANCLTVWIGLGLYFIPGNAAFRILFGFQLLPGILMLAGSPWMPESPRWLALMDRYDDCLAVLKQIHGNDQDDSDSFYAREFHQIRAQMELEKTEKVGVKDIFVKASYRKRVLLIMAFYFFQQATGILPQAVYQVQIYTLLGTGPVMSLVLVGVWGSVSTFAVLSLGFWFDRIGRRNALFLSYAIMIPASVIIVGLWAAFEQGGNTNLGLAKGINVGIFLTVFGYAAVMNTFGTTYASEIMPTKIRPTGVAAGFLVFNAMGVLMTQTAPLAVEAITWKYFIIWLVLDCVYVVIVYFYYPETKNKTLEDLAGVFGDKVAESWEETKLYVEGGNTGVDIDPVTISEEKGTEAQVVTSPEHIESIRRSKA</sequence>
<proteinExistence type="inferred from homology"/>
<evidence type="ECO:0000313" key="9">
    <source>
        <dbReference type="EMBL" id="RVX71877.1"/>
    </source>
</evidence>
<accession>A0A438N8F1</accession>
<evidence type="ECO:0000256" key="5">
    <source>
        <dbReference type="ARBA" id="ARBA00022989"/>
    </source>
</evidence>
<feature type="transmembrane region" description="Helical" evidence="7">
    <location>
        <begin position="45"/>
        <end position="67"/>
    </location>
</feature>
<evidence type="ECO:0000259" key="8">
    <source>
        <dbReference type="PROSITE" id="PS50850"/>
    </source>
</evidence>
<dbReference type="SUPFAM" id="SSF103473">
    <property type="entry name" value="MFS general substrate transporter"/>
    <property type="match status" value="1"/>
</dbReference>
<dbReference type="Gene3D" id="1.20.1250.20">
    <property type="entry name" value="MFS general substrate transporter like domains"/>
    <property type="match status" value="1"/>
</dbReference>
<dbReference type="OrthoDB" id="6133115at2759"/>
<dbReference type="GO" id="GO:0016020">
    <property type="term" value="C:membrane"/>
    <property type="evidence" value="ECO:0007669"/>
    <property type="project" value="UniProtKB-SubCell"/>
</dbReference>
<comment type="similarity">
    <text evidence="2">Belongs to the major facilitator superfamily. Sugar transporter (TC 2.A.1.1) family.</text>
</comment>
<evidence type="ECO:0000256" key="4">
    <source>
        <dbReference type="ARBA" id="ARBA00022692"/>
    </source>
</evidence>
<dbReference type="GO" id="GO:0005351">
    <property type="term" value="F:carbohydrate:proton symporter activity"/>
    <property type="evidence" value="ECO:0007669"/>
    <property type="project" value="TreeGrafter"/>
</dbReference>
<comment type="subcellular location">
    <subcellularLocation>
        <location evidence="1">Membrane</location>
        <topology evidence="1">Multi-pass membrane protein</topology>
    </subcellularLocation>
</comment>
<dbReference type="InterPro" id="IPR005829">
    <property type="entry name" value="Sugar_transporter_CS"/>
</dbReference>
<feature type="transmembrane region" description="Helical" evidence="7">
    <location>
        <begin position="134"/>
        <end position="159"/>
    </location>
</feature>
<keyword evidence="6 7" id="KW-0472">Membrane</keyword>
<evidence type="ECO:0000313" key="10">
    <source>
        <dbReference type="Proteomes" id="UP000288859"/>
    </source>
</evidence>
<name>A0A438N8F1_EXOME</name>
<dbReference type="AlphaFoldDB" id="A0A438N8F1"/>
<feature type="transmembrane region" description="Helical" evidence="7">
    <location>
        <begin position="392"/>
        <end position="411"/>
    </location>
</feature>
<dbReference type="VEuPathDB" id="FungiDB:PV10_08728"/>
<keyword evidence="3" id="KW-0813">Transport</keyword>
<evidence type="ECO:0000256" key="3">
    <source>
        <dbReference type="ARBA" id="ARBA00022448"/>
    </source>
</evidence>
<dbReference type="Pfam" id="PF00083">
    <property type="entry name" value="Sugar_tr"/>
    <property type="match status" value="1"/>
</dbReference>
<keyword evidence="5 7" id="KW-1133">Transmembrane helix</keyword>
<feature type="transmembrane region" description="Helical" evidence="7">
    <location>
        <begin position="105"/>
        <end position="122"/>
    </location>
</feature>